<reference evidence="1 2" key="1">
    <citation type="journal article" date="2024" name="J Genomics">
        <title>Draft genome sequencing and assembly of Favolaschia claudopus CIRM-BRFM 2984 isolated from oak limbs.</title>
        <authorList>
            <person name="Navarro D."/>
            <person name="Drula E."/>
            <person name="Chaduli D."/>
            <person name="Cazenave R."/>
            <person name="Ahrendt S."/>
            <person name="Wang J."/>
            <person name="Lipzen A."/>
            <person name="Daum C."/>
            <person name="Barry K."/>
            <person name="Grigoriev I.V."/>
            <person name="Favel A."/>
            <person name="Rosso M.N."/>
            <person name="Martin F."/>
        </authorList>
    </citation>
    <scope>NUCLEOTIDE SEQUENCE [LARGE SCALE GENOMIC DNA]</scope>
    <source>
        <strain evidence="1 2">CIRM-BRFM 2984</strain>
    </source>
</reference>
<name>A0AAV9ZZ29_9AGAR</name>
<gene>
    <name evidence="1" type="ORF">R3P38DRAFT_3071436</name>
</gene>
<sequence>MPINSALFRHTLVQAHNQKQQVIAHTIGGRMSVIVVANFVTYLRFRTILSYDPCTILKVRQAVLPFMIQSTYCTHITLSILFRSVSLPYKITSRKMQEQNLNNTGRGAGCLKGILRFCR</sequence>
<dbReference type="EMBL" id="JAWWNJ010000097">
    <property type="protein sequence ID" value="KAK6996530.1"/>
    <property type="molecule type" value="Genomic_DNA"/>
</dbReference>
<evidence type="ECO:0000313" key="2">
    <source>
        <dbReference type="Proteomes" id="UP001362999"/>
    </source>
</evidence>
<protein>
    <submittedName>
        <fullName evidence="1">Uncharacterized protein</fullName>
    </submittedName>
</protein>
<keyword evidence="2" id="KW-1185">Reference proteome</keyword>
<accession>A0AAV9ZZ29</accession>
<comment type="caution">
    <text evidence="1">The sequence shown here is derived from an EMBL/GenBank/DDBJ whole genome shotgun (WGS) entry which is preliminary data.</text>
</comment>
<proteinExistence type="predicted"/>
<evidence type="ECO:0000313" key="1">
    <source>
        <dbReference type="EMBL" id="KAK6996530.1"/>
    </source>
</evidence>
<dbReference type="AlphaFoldDB" id="A0AAV9ZZ29"/>
<dbReference type="Proteomes" id="UP001362999">
    <property type="component" value="Unassembled WGS sequence"/>
</dbReference>
<organism evidence="1 2">
    <name type="scientific">Favolaschia claudopus</name>
    <dbReference type="NCBI Taxonomy" id="2862362"/>
    <lineage>
        <taxon>Eukaryota</taxon>
        <taxon>Fungi</taxon>
        <taxon>Dikarya</taxon>
        <taxon>Basidiomycota</taxon>
        <taxon>Agaricomycotina</taxon>
        <taxon>Agaricomycetes</taxon>
        <taxon>Agaricomycetidae</taxon>
        <taxon>Agaricales</taxon>
        <taxon>Marasmiineae</taxon>
        <taxon>Mycenaceae</taxon>
        <taxon>Favolaschia</taxon>
    </lineage>
</organism>